<dbReference type="InterPro" id="IPR000182">
    <property type="entry name" value="GNAT_dom"/>
</dbReference>
<protein>
    <recommendedName>
        <fullName evidence="1">N-acetyltransferase domain-containing protein</fullName>
    </recommendedName>
</protein>
<evidence type="ECO:0000313" key="2">
    <source>
        <dbReference type="EMBL" id="KGN30397.1"/>
    </source>
</evidence>
<evidence type="ECO:0000313" key="3">
    <source>
        <dbReference type="Proteomes" id="UP000030002"/>
    </source>
</evidence>
<dbReference type="eggNOG" id="COG1670">
    <property type="taxonomic scope" value="Bacteria"/>
</dbReference>
<accession>A0A0A0J2M6</accession>
<dbReference type="PANTHER" id="PTHR43792">
    <property type="entry name" value="GNAT FAMILY, PUTATIVE (AFU_ORTHOLOGUE AFUA_3G00765)-RELATED-RELATED"/>
    <property type="match status" value="1"/>
</dbReference>
<proteinExistence type="predicted"/>
<organism evidence="2 3">
    <name type="scientific">Knoellia sinensis KCTC 19936</name>
    <dbReference type="NCBI Taxonomy" id="1385520"/>
    <lineage>
        <taxon>Bacteria</taxon>
        <taxon>Bacillati</taxon>
        <taxon>Actinomycetota</taxon>
        <taxon>Actinomycetes</taxon>
        <taxon>Micrococcales</taxon>
        <taxon>Intrasporangiaceae</taxon>
        <taxon>Knoellia</taxon>
    </lineage>
</organism>
<dbReference type="STRING" id="1385520.N802_07065"/>
<dbReference type="Pfam" id="PF13302">
    <property type="entry name" value="Acetyltransf_3"/>
    <property type="match status" value="1"/>
</dbReference>
<gene>
    <name evidence="2" type="ORF">N802_07065</name>
</gene>
<keyword evidence="3" id="KW-1185">Reference proteome</keyword>
<dbReference type="Proteomes" id="UP000030002">
    <property type="component" value="Unassembled WGS sequence"/>
</dbReference>
<dbReference type="InterPro" id="IPR016181">
    <property type="entry name" value="Acyl_CoA_acyltransferase"/>
</dbReference>
<dbReference type="PROSITE" id="PS51186">
    <property type="entry name" value="GNAT"/>
    <property type="match status" value="1"/>
</dbReference>
<dbReference type="PANTHER" id="PTHR43792:SF16">
    <property type="entry name" value="N-ACETYLTRANSFERASE DOMAIN-CONTAINING PROTEIN"/>
    <property type="match status" value="1"/>
</dbReference>
<dbReference type="Gene3D" id="3.40.630.30">
    <property type="match status" value="1"/>
</dbReference>
<dbReference type="EMBL" id="AVPJ01000019">
    <property type="protein sequence ID" value="KGN30397.1"/>
    <property type="molecule type" value="Genomic_DNA"/>
</dbReference>
<feature type="domain" description="N-acetyltransferase" evidence="1">
    <location>
        <begin position="6"/>
        <end position="175"/>
    </location>
</feature>
<comment type="caution">
    <text evidence="2">The sequence shown here is derived from an EMBL/GenBank/DDBJ whole genome shotgun (WGS) entry which is preliminary data.</text>
</comment>
<reference evidence="2 3" key="1">
    <citation type="submission" date="2013-08" db="EMBL/GenBank/DDBJ databases">
        <title>The genome sequence of Knoellia sinensis.</title>
        <authorList>
            <person name="Zhu W."/>
            <person name="Wang G."/>
        </authorList>
    </citation>
    <scope>NUCLEOTIDE SEQUENCE [LARGE SCALE GENOMIC DNA]</scope>
    <source>
        <strain evidence="2 3">KCTC 19936</strain>
    </source>
</reference>
<dbReference type="InterPro" id="IPR051531">
    <property type="entry name" value="N-acetyltransferase"/>
</dbReference>
<dbReference type="SUPFAM" id="SSF55729">
    <property type="entry name" value="Acyl-CoA N-acyltransferases (Nat)"/>
    <property type="match status" value="1"/>
</dbReference>
<name>A0A0A0J2M6_9MICO</name>
<evidence type="ECO:0000259" key="1">
    <source>
        <dbReference type="PROSITE" id="PS51186"/>
    </source>
</evidence>
<dbReference type="AlphaFoldDB" id="A0A0A0J2M6"/>
<dbReference type="GO" id="GO:0016747">
    <property type="term" value="F:acyltransferase activity, transferring groups other than amino-acyl groups"/>
    <property type="evidence" value="ECO:0007669"/>
    <property type="project" value="InterPro"/>
</dbReference>
<sequence length="183" mass="20926">MLTERLELIPLADEHLDEEIGLDADPEVTHYVWGRARTADEVRESHAQRLDRGRQVDGLGFWVGFLHGEPDRPFVGWWCLAPPHGSDQPDWRTSPGVAEFGYRLHTRFWRQGLATEGALALLTHGFDDLCLRRVIAHAMRDNVGSQGVMRSAGMTRMRSWVGEDGPEVEYEVTRHAWFSRHLT</sequence>